<dbReference type="Proteomes" id="UP000677305">
    <property type="component" value="Chromosome"/>
</dbReference>
<protein>
    <submittedName>
        <fullName evidence="1">Uncharacterized protein</fullName>
    </submittedName>
</protein>
<dbReference type="KEGG" id="vgu:HYG85_15775"/>
<evidence type="ECO:0000313" key="2">
    <source>
        <dbReference type="Proteomes" id="UP000677305"/>
    </source>
</evidence>
<reference evidence="1 2" key="1">
    <citation type="submission" date="2020-07" db="EMBL/GenBank/DDBJ databases">
        <title>Vallitalea guaymasensis genome.</title>
        <authorList>
            <person name="Postec A."/>
        </authorList>
    </citation>
    <scope>NUCLEOTIDE SEQUENCE [LARGE SCALE GENOMIC DNA]</scope>
    <source>
        <strain evidence="1 2">Ra1766G1</strain>
    </source>
</reference>
<dbReference type="EMBL" id="CP058561">
    <property type="protein sequence ID" value="QUH30284.1"/>
    <property type="molecule type" value="Genomic_DNA"/>
</dbReference>
<dbReference type="RefSeq" id="WP_212690462.1">
    <property type="nucleotide sequence ID" value="NZ_CP058561.1"/>
</dbReference>
<name>A0A8J8MC42_9FIRM</name>
<gene>
    <name evidence="1" type="ORF">HYG85_15775</name>
</gene>
<proteinExistence type="predicted"/>
<dbReference type="AlphaFoldDB" id="A0A8J8MC42"/>
<keyword evidence="2" id="KW-1185">Reference proteome</keyword>
<accession>A0A8J8MC42</accession>
<evidence type="ECO:0000313" key="1">
    <source>
        <dbReference type="EMBL" id="QUH30284.1"/>
    </source>
</evidence>
<organism evidence="1 2">
    <name type="scientific">Vallitalea guaymasensis</name>
    <dbReference type="NCBI Taxonomy" id="1185412"/>
    <lineage>
        <taxon>Bacteria</taxon>
        <taxon>Bacillati</taxon>
        <taxon>Bacillota</taxon>
        <taxon>Clostridia</taxon>
        <taxon>Lachnospirales</taxon>
        <taxon>Vallitaleaceae</taxon>
        <taxon>Vallitalea</taxon>
    </lineage>
</organism>
<sequence>MKKNILLVILLICIAGLGTMYYNKVDNYKYLQSSIDQRFQQQMGLLISALNNLNNETIEANEEYKQVLYSLTYLRNMMALTTYNKKNKKLEEAINYLYDYEDKDLLIQSELVNPDNLELKQILGHFHMDLNSEKNATLLINFLKKDKKNIH</sequence>